<dbReference type="OrthoDB" id="1934566at2"/>
<sequence length="498" mass="57430">MQGDLLKVISKENLSKKNIINKKDTKISNRNKNNDFTFKDAVNEASKSKEVKKTDNLYENKYNKEIEDTDEDKDLIEDDKKYEDDILKFLLMFINENKFDSNNKDDEKLQKVNNLLKSLLKENIDLDINQALNNKNKSNESKDLINTLFTRDLSEFLKGQENAIDFNALNGEIGSSKNYLIDLLDKKIQSIKENLMLNGNSDKLNSKNIKTNLILELFSDKEINNIKQLINSFKNENSDSLNNNSSKNLFNLIIKKLKESDDFKTNENKNNLNNIEQIKKHSNKLKTVLENNSNLKDSKENSSKEFKEDDFLNEVIGKNNKNQFNHRIGFMQNLNNVSFNQNIEDVGTINIKENPVEGIIKTIKFMDKEGIKELTVKINPKELGEMTVKLTMTASSMKATIEATSKETYKILQANLNELKNSLHNENIKIEELNINLYNDDPSFYRNSSNESGFNNSFLNNNNSNRENKESHNRINILNDNVEVKETTTDDGIVNMFA</sequence>
<reference evidence="4 5" key="1">
    <citation type="submission" date="2016-11" db="EMBL/GenBank/DDBJ databases">
        <authorList>
            <person name="Jaros S."/>
            <person name="Januszkiewicz K."/>
            <person name="Wedrychowicz H."/>
        </authorList>
    </citation>
    <scope>NUCLEOTIDE SEQUENCE [LARGE SCALE GENOMIC DNA]</scope>
    <source>
        <strain evidence="4 5">DSM 2631</strain>
    </source>
</reference>
<feature type="domain" description="Flagellar hook-length control protein-like C-terminal" evidence="3">
    <location>
        <begin position="362"/>
        <end position="441"/>
    </location>
</feature>
<dbReference type="CDD" id="cd17470">
    <property type="entry name" value="T3SS_Flik_C"/>
    <property type="match status" value="1"/>
</dbReference>
<protein>
    <submittedName>
        <fullName evidence="4">Flagellar hook-length control protein FliK</fullName>
    </submittedName>
</protein>
<dbReference type="InterPro" id="IPR021136">
    <property type="entry name" value="Flagellar_hook_control-like_C"/>
</dbReference>
<keyword evidence="5" id="KW-1185">Reference proteome</keyword>
<evidence type="ECO:0000313" key="4">
    <source>
        <dbReference type="EMBL" id="SHE56926.1"/>
    </source>
</evidence>
<dbReference type="InterPro" id="IPR038610">
    <property type="entry name" value="FliK-like_C_sf"/>
</dbReference>
<keyword evidence="4" id="KW-0969">Cilium</keyword>
<gene>
    <name evidence="4" type="ORF">SAMN05443638_10557</name>
</gene>
<organism evidence="4 5">
    <name type="scientific">Clostridium fallax</name>
    <dbReference type="NCBI Taxonomy" id="1533"/>
    <lineage>
        <taxon>Bacteria</taxon>
        <taxon>Bacillati</taxon>
        <taxon>Bacillota</taxon>
        <taxon>Clostridia</taxon>
        <taxon>Eubacteriales</taxon>
        <taxon>Clostridiaceae</taxon>
        <taxon>Clostridium</taxon>
    </lineage>
</organism>
<keyword evidence="4" id="KW-0282">Flagellum</keyword>
<evidence type="ECO:0000259" key="3">
    <source>
        <dbReference type="Pfam" id="PF02120"/>
    </source>
</evidence>
<keyword evidence="4" id="KW-0966">Cell projection</keyword>
<dbReference type="STRING" id="1533.SAMN05443638_10557"/>
<dbReference type="Pfam" id="PF02120">
    <property type="entry name" value="Flg_hook"/>
    <property type="match status" value="1"/>
</dbReference>
<name>A0A1M4UJK7_9CLOT</name>
<feature type="coiled-coil region" evidence="1">
    <location>
        <begin position="59"/>
        <end position="122"/>
    </location>
</feature>
<accession>A0A1M4UJK7</accession>
<dbReference type="Gene3D" id="3.30.750.140">
    <property type="match status" value="1"/>
</dbReference>
<evidence type="ECO:0000256" key="2">
    <source>
        <dbReference type="SAM" id="MobiDB-lite"/>
    </source>
</evidence>
<dbReference type="EMBL" id="FQVM01000005">
    <property type="protein sequence ID" value="SHE56926.1"/>
    <property type="molecule type" value="Genomic_DNA"/>
</dbReference>
<feature type="region of interest" description="Disordered" evidence="2">
    <location>
        <begin position="449"/>
        <end position="474"/>
    </location>
</feature>
<proteinExistence type="predicted"/>
<feature type="coiled-coil region" evidence="1">
    <location>
        <begin position="409"/>
        <end position="436"/>
    </location>
</feature>
<dbReference type="AlphaFoldDB" id="A0A1M4UJK7"/>
<evidence type="ECO:0000313" key="5">
    <source>
        <dbReference type="Proteomes" id="UP000184035"/>
    </source>
</evidence>
<dbReference type="RefSeq" id="WP_072893582.1">
    <property type="nucleotide sequence ID" value="NZ_FQVM01000005.1"/>
</dbReference>
<dbReference type="Proteomes" id="UP000184035">
    <property type="component" value="Unassembled WGS sequence"/>
</dbReference>
<keyword evidence="1" id="KW-0175">Coiled coil</keyword>
<feature type="compositionally biased region" description="Low complexity" evidence="2">
    <location>
        <begin position="449"/>
        <end position="465"/>
    </location>
</feature>
<evidence type="ECO:0000256" key="1">
    <source>
        <dbReference type="SAM" id="Coils"/>
    </source>
</evidence>